<evidence type="ECO:0000259" key="7">
    <source>
        <dbReference type="Pfam" id="PF02668"/>
    </source>
</evidence>
<dbReference type="InterPro" id="IPR051323">
    <property type="entry name" value="AtsK-like"/>
</dbReference>
<keyword evidence="3" id="KW-0479">Metal-binding</keyword>
<evidence type="ECO:0000256" key="4">
    <source>
        <dbReference type="ARBA" id="ARBA00022964"/>
    </source>
</evidence>
<dbReference type="SUPFAM" id="SSF51197">
    <property type="entry name" value="Clavaminate synthase-like"/>
    <property type="match status" value="1"/>
</dbReference>
<reference evidence="9" key="1">
    <citation type="journal article" date="2015" name="Genome Announc.">
        <title>Draft genome sequence of the fungus Penicillium brasilianum MG11.</title>
        <authorList>
            <person name="Horn F."/>
            <person name="Linde J."/>
            <person name="Mattern D.J."/>
            <person name="Walther G."/>
            <person name="Guthke R."/>
            <person name="Brakhage A.A."/>
            <person name="Valiante V."/>
        </authorList>
    </citation>
    <scope>NUCLEOTIDE SEQUENCE [LARGE SCALE GENOMIC DNA]</scope>
    <source>
        <strain evidence="9">MG11</strain>
    </source>
</reference>
<comment type="cofactor">
    <cofactor evidence="1">
        <name>Fe(2+)</name>
        <dbReference type="ChEBI" id="CHEBI:29033"/>
    </cofactor>
</comment>
<dbReference type="GO" id="GO:0046872">
    <property type="term" value="F:metal ion binding"/>
    <property type="evidence" value="ECO:0007669"/>
    <property type="project" value="UniProtKB-KW"/>
</dbReference>
<gene>
    <name evidence="8" type="ORF">PMG11_06707</name>
</gene>
<sequence>MELESKGASGVDSWPSSPTSALVLADLPLAFLYKSLVVLSSVRFILSHLPYFNHLYTLDMAPSLEVPVASTPAPLGNIVVPKKEIASDNKFGYVPGRTTVEDHTNYAHDDLLPSFPDIHWDALEYTPYEDRGLRGDPKFRNLLKDATAVFDYNPKIGTEIHGVDLANLSEAQKDDLARLIAYRGVVFFRAQKDFDIDAQRDLGRHFGKLHKHATTAVPKKKGLEDVHVVYSGDNAGDNRALFSPSFLWHSDVTYEVQPPSYTSLKLLTGPPLGGGGDTLWSSQYAAYDILSPFMQTYLKSLTALHSADMQANDSRALGRPVRREPVTTVHPLIRTNPVTGWNALFFNPGFVTKIIGIPKAESDFIIKYLTDVVATTQEIHARFQWGKDDVAFWDNRTTTHSASYGFTPHRRHAVRVAVQAERPVLLESGRSQEEDLAALYGLPAVNKDGSRQSNYND</sequence>
<evidence type="ECO:0000313" key="9">
    <source>
        <dbReference type="Proteomes" id="UP000042958"/>
    </source>
</evidence>
<dbReference type="EMBL" id="CDHK01000006">
    <property type="protein sequence ID" value="CEJ58036.1"/>
    <property type="molecule type" value="Genomic_DNA"/>
</dbReference>
<dbReference type="GO" id="GO:0016706">
    <property type="term" value="F:2-oxoglutarate-dependent dioxygenase activity"/>
    <property type="evidence" value="ECO:0007669"/>
    <property type="project" value="TreeGrafter"/>
</dbReference>
<evidence type="ECO:0000256" key="2">
    <source>
        <dbReference type="ARBA" id="ARBA00005896"/>
    </source>
</evidence>
<protein>
    <submittedName>
        <fullName evidence="8">Putative Alpha-ketoglutarate-dependent taurine dioxygenase</fullName>
    </submittedName>
</protein>
<dbReference type="GO" id="GO:0005737">
    <property type="term" value="C:cytoplasm"/>
    <property type="evidence" value="ECO:0007669"/>
    <property type="project" value="TreeGrafter"/>
</dbReference>
<dbReference type="AlphaFoldDB" id="A0A0F7TQF2"/>
<comment type="similarity">
    <text evidence="2">Belongs to the TfdA dioxygenase family.</text>
</comment>
<dbReference type="OrthoDB" id="10257314at2759"/>
<dbReference type="PANTHER" id="PTHR30468:SF31">
    <property type="entry name" value="ALPHA-KETOGLUTARATE-DEPENDENT SULFONATE DIOXYGENASE-RELATED"/>
    <property type="match status" value="1"/>
</dbReference>
<dbReference type="InterPro" id="IPR003819">
    <property type="entry name" value="TauD/TfdA-like"/>
</dbReference>
<dbReference type="STRING" id="104259.A0A0F7TQF2"/>
<keyword evidence="4 8" id="KW-0223">Dioxygenase</keyword>
<keyword evidence="6" id="KW-0408">Iron</keyword>
<proteinExistence type="inferred from homology"/>
<keyword evidence="5" id="KW-0560">Oxidoreductase</keyword>
<evidence type="ECO:0000256" key="5">
    <source>
        <dbReference type="ARBA" id="ARBA00023002"/>
    </source>
</evidence>
<dbReference type="Pfam" id="PF02668">
    <property type="entry name" value="TauD"/>
    <property type="match status" value="1"/>
</dbReference>
<dbReference type="Proteomes" id="UP000042958">
    <property type="component" value="Unassembled WGS sequence"/>
</dbReference>
<evidence type="ECO:0000256" key="6">
    <source>
        <dbReference type="ARBA" id="ARBA00023004"/>
    </source>
</evidence>
<dbReference type="FunFam" id="3.60.130.10:FF:000003">
    <property type="entry name" value="Alpha-ketoglutarate-dependent taurine dioxygenase"/>
    <property type="match status" value="1"/>
</dbReference>
<evidence type="ECO:0000256" key="3">
    <source>
        <dbReference type="ARBA" id="ARBA00022723"/>
    </source>
</evidence>
<feature type="domain" description="TauD/TfdA-like" evidence="7">
    <location>
        <begin position="151"/>
        <end position="416"/>
    </location>
</feature>
<accession>A0A0F7TQF2</accession>
<organism evidence="8 9">
    <name type="scientific">Penicillium brasilianum</name>
    <dbReference type="NCBI Taxonomy" id="104259"/>
    <lineage>
        <taxon>Eukaryota</taxon>
        <taxon>Fungi</taxon>
        <taxon>Dikarya</taxon>
        <taxon>Ascomycota</taxon>
        <taxon>Pezizomycotina</taxon>
        <taxon>Eurotiomycetes</taxon>
        <taxon>Eurotiomycetidae</taxon>
        <taxon>Eurotiales</taxon>
        <taxon>Aspergillaceae</taxon>
        <taxon>Penicillium</taxon>
    </lineage>
</organism>
<evidence type="ECO:0000256" key="1">
    <source>
        <dbReference type="ARBA" id="ARBA00001954"/>
    </source>
</evidence>
<keyword evidence="9" id="KW-1185">Reference proteome</keyword>
<dbReference type="Gene3D" id="3.60.130.10">
    <property type="entry name" value="Clavaminate synthase-like"/>
    <property type="match status" value="1"/>
</dbReference>
<dbReference type="InterPro" id="IPR042098">
    <property type="entry name" value="TauD-like_sf"/>
</dbReference>
<evidence type="ECO:0000313" key="8">
    <source>
        <dbReference type="EMBL" id="CEJ58036.1"/>
    </source>
</evidence>
<dbReference type="PANTHER" id="PTHR30468">
    <property type="entry name" value="ALPHA-KETOGLUTARATE-DEPENDENT SULFONATE DIOXYGENASE"/>
    <property type="match status" value="1"/>
</dbReference>
<name>A0A0F7TQF2_PENBI</name>